<feature type="signal peptide" evidence="1">
    <location>
        <begin position="1"/>
        <end position="28"/>
    </location>
</feature>
<keyword evidence="1" id="KW-0732">Signal</keyword>
<dbReference type="AlphaFoldDB" id="A0A5M9WXW5"/>
<name>A0A5M9WXW5_PAEAM</name>
<protein>
    <submittedName>
        <fullName evidence="2">Uncharacterized protein</fullName>
    </submittedName>
</protein>
<feature type="chain" id="PRO_5024418701" evidence="1">
    <location>
        <begin position="29"/>
        <end position="173"/>
    </location>
</feature>
<dbReference type="RefSeq" id="WP_151458107.1">
    <property type="nucleotide sequence ID" value="NZ_RIAS01000014.1"/>
</dbReference>
<evidence type="ECO:0000313" key="3">
    <source>
        <dbReference type="Proteomes" id="UP000323664"/>
    </source>
</evidence>
<sequence>MSKIQRLFLIIPICFALLIVPFYSTASAAVDNSSTSKNIIQWGLDGGITFSVLVTVSSSLTYSSKVQSGAKLYTYTESNASVLSPSSYGLAGCSTTLGIRKSTKFGSQTVNLPVQGSYIVSPGTAVLGYKSNGWSYTTDSPFSVNVENYGVATPNIGKCTGGGSVTDSFRISH</sequence>
<evidence type="ECO:0000313" key="2">
    <source>
        <dbReference type="EMBL" id="KAA8786451.1"/>
    </source>
</evidence>
<dbReference type="Proteomes" id="UP000323664">
    <property type="component" value="Unassembled WGS sequence"/>
</dbReference>
<evidence type="ECO:0000256" key="1">
    <source>
        <dbReference type="SAM" id="SignalP"/>
    </source>
</evidence>
<comment type="caution">
    <text evidence="2">The sequence shown here is derived from an EMBL/GenBank/DDBJ whole genome shotgun (WGS) entry which is preliminary data.</text>
</comment>
<gene>
    <name evidence="2" type="ORF">EC604_21700</name>
</gene>
<proteinExistence type="predicted"/>
<dbReference type="EMBL" id="RIAS01000014">
    <property type="protein sequence ID" value="KAA8786451.1"/>
    <property type="molecule type" value="Genomic_DNA"/>
</dbReference>
<accession>A0A5M9WXW5</accession>
<reference evidence="2 3" key="1">
    <citation type="journal article" date="2019" name="J. Ind. Microbiol. Biotechnol.">
        <title>Paenibacillus amylolyticus 27C64 has a diverse set of carbohydrate-active enzymes and complete pectin deconstruction system.</title>
        <authorList>
            <person name="Keggi C."/>
            <person name="Doran-Peterson J."/>
        </authorList>
    </citation>
    <scope>NUCLEOTIDE SEQUENCE [LARGE SCALE GENOMIC DNA]</scope>
    <source>
        <strain evidence="2 3">27C64</strain>
    </source>
</reference>
<organism evidence="2 3">
    <name type="scientific">Paenibacillus amylolyticus</name>
    <dbReference type="NCBI Taxonomy" id="1451"/>
    <lineage>
        <taxon>Bacteria</taxon>
        <taxon>Bacillati</taxon>
        <taxon>Bacillota</taxon>
        <taxon>Bacilli</taxon>
        <taxon>Bacillales</taxon>
        <taxon>Paenibacillaceae</taxon>
        <taxon>Paenibacillus</taxon>
    </lineage>
</organism>